<dbReference type="AlphaFoldDB" id="A0A1H3X8S2"/>
<sequence>MIIQFCGLSGAGKTTLALAVKRLAEKKGIAVEVIDGDKYRKTLCKDLGFSKEDRFENLRRLTKVAAECSKKGMVAIISAIHPYREVRQGLKKLYPGRIKTVFVDCPLQVLMHRDTKGLYKRAFLPDGDPDKLPNLTGVGDTFEKPLNPDLHLHTDLNSIKESSEELLEFILQQKELNGQ</sequence>
<comment type="catalytic activity">
    <reaction evidence="1 6">
        <text>adenosine 5'-phosphosulfate + ATP = 3'-phosphoadenylyl sulfate + ADP + H(+)</text>
        <dbReference type="Rhea" id="RHEA:24152"/>
        <dbReference type="ChEBI" id="CHEBI:15378"/>
        <dbReference type="ChEBI" id="CHEBI:30616"/>
        <dbReference type="ChEBI" id="CHEBI:58243"/>
        <dbReference type="ChEBI" id="CHEBI:58339"/>
        <dbReference type="ChEBI" id="CHEBI:456216"/>
        <dbReference type="EC" id="2.7.1.25"/>
    </reaction>
</comment>
<keyword evidence="9" id="KW-1185">Reference proteome</keyword>
<dbReference type="EMBL" id="FNQY01000005">
    <property type="protein sequence ID" value="SDZ95663.1"/>
    <property type="molecule type" value="Genomic_DNA"/>
</dbReference>
<evidence type="ECO:0000313" key="8">
    <source>
        <dbReference type="EMBL" id="SDZ95663.1"/>
    </source>
</evidence>
<feature type="domain" description="APS kinase" evidence="7">
    <location>
        <begin position="2"/>
        <end position="152"/>
    </location>
</feature>
<dbReference type="InterPro" id="IPR027417">
    <property type="entry name" value="P-loop_NTPase"/>
</dbReference>
<keyword evidence="5 6" id="KW-0067">ATP-binding</keyword>
<evidence type="ECO:0000256" key="6">
    <source>
        <dbReference type="RuleBase" id="RU004347"/>
    </source>
</evidence>
<evidence type="ECO:0000256" key="5">
    <source>
        <dbReference type="ARBA" id="ARBA00022840"/>
    </source>
</evidence>
<proteinExistence type="inferred from homology"/>
<dbReference type="PANTHER" id="PTHR42700:SF1">
    <property type="entry name" value="SULFATE ADENYLYLTRANSFERASE"/>
    <property type="match status" value="1"/>
</dbReference>
<evidence type="ECO:0000259" key="7">
    <source>
        <dbReference type="Pfam" id="PF01583"/>
    </source>
</evidence>
<comment type="similarity">
    <text evidence="6">Belongs to the APS kinase family.</text>
</comment>
<dbReference type="Gene3D" id="3.40.50.300">
    <property type="entry name" value="P-loop containing nucleotide triphosphate hydrolases"/>
    <property type="match status" value="1"/>
</dbReference>
<dbReference type="GO" id="GO:0005524">
    <property type="term" value="F:ATP binding"/>
    <property type="evidence" value="ECO:0007669"/>
    <property type="project" value="UniProtKB-KW"/>
</dbReference>
<gene>
    <name evidence="8" type="ORF">SAMN05192529_10521</name>
</gene>
<comment type="pathway">
    <text evidence="6">Sulfur metabolism; hydrogen sulfide biosynthesis; sulfite from sulfate: step 2/3.</text>
</comment>
<dbReference type="RefSeq" id="WP_091394848.1">
    <property type="nucleotide sequence ID" value="NZ_FNQY01000005.1"/>
</dbReference>
<dbReference type="InterPro" id="IPR050512">
    <property type="entry name" value="Sulf_AdTrans/APS_kinase"/>
</dbReference>
<keyword evidence="6 8" id="KW-0418">Kinase</keyword>
<dbReference type="EC" id="2.7.1.25" evidence="2 6"/>
<reference evidence="8 9" key="1">
    <citation type="submission" date="2016-10" db="EMBL/GenBank/DDBJ databases">
        <authorList>
            <person name="de Groot N.N."/>
        </authorList>
    </citation>
    <scope>NUCLEOTIDE SEQUENCE [LARGE SCALE GENOMIC DNA]</scope>
    <source>
        <strain evidence="8 9">Vu-144</strain>
    </source>
</reference>
<dbReference type="GO" id="GO:0004020">
    <property type="term" value="F:adenylylsulfate kinase activity"/>
    <property type="evidence" value="ECO:0007669"/>
    <property type="project" value="UniProtKB-EC"/>
</dbReference>
<evidence type="ECO:0000313" key="9">
    <source>
        <dbReference type="Proteomes" id="UP000199041"/>
    </source>
</evidence>
<dbReference type="Pfam" id="PF01583">
    <property type="entry name" value="APS_kinase"/>
    <property type="match status" value="1"/>
</dbReference>
<dbReference type="GO" id="GO:0019379">
    <property type="term" value="P:sulfate assimilation, phosphoadenylyl sulfate reduction by phosphoadenylyl-sulfate reductase (thioredoxin)"/>
    <property type="evidence" value="ECO:0007669"/>
    <property type="project" value="TreeGrafter"/>
</dbReference>
<dbReference type="GO" id="GO:0070814">
    <property type="term" value="P:hydrogen sulfide biosynthetic process"/>
    <property type="evidence" value="ECO:0007669"/>
    <property type="project" value="UniProtKB-UniPathway"/>
</dbReference>
<dbReference type="STRING" id="551991.SAMN05192529_10521"/>
<evidence type="ECO:0000256" key="1">
    <source>
        <dbReference type="ARBA" id="ARBA00001823"/>
    </source>
</evidence>
<organism evidence="8 9">
    <name type="scientific">Arachidicoccus rhizosphaerae</name>
    <dbReference type="NCBI Taxonomy" id="551991"/>
    <lineage>
        <taxon>Bacteria</taxon>
        <taxon>Pseudomonadati</taxon>
        <taxon>Bacteroidota</taxon>
        <taxon>Chitinophagia</taxon>
        <taxon>Chitinophagales</taxon>
        <taxon>Chitinophagaceae</taxon>
        <taxon>Arachidicoccus</taxon>
    </lineage>
</organism>
<dbReference type="NCBIfam" id="TIGR00455">
    <property type="entry name" value="apsK"/>
    <property type="match status" value="1"/>
</dbReference>
<evidence type="ECO:0000256" key="4">
    <source>
        <dbReference type="ARBA" id="ARBA00022741"/>
    </source>
</evidence>
<dbReference type="GO" id="GO:0005737">
    <property type="term" value="C:cytoplasm"/>
    <property type="evidence" value="ECO:0007669"/>
    <property type="project" value="TreeGrafter"/>
</dbReference>
<keyword evidence="3 6" id="KW-0808">Transferase</keyword>
<dbReference type="UniPathway" id="UPA00140">
    <property type="reaction ID" value="UER00205"/>
</dbReference>
<dbReference type="SUPFAM" id="SSF52540">
    <property type="entry name" value="P-loop containing nucleoside triphosphate hydrolases"/>
    <property type="match status" value="1"/>
</dbReference>
<name>A0A1H3X8S2_9BACT</name>
<dbReference type="InterPro" id="IPR059117">
    <property type="entry name" value="APS_kinase_dom"/>
</dbReference>
<comment type="function">
    <text evidence="6">Catalyzes the synthesis of activated sulfate.</text>
</comment>
<dbReference type="CDD" id="cd02027">
    <property type="entry name" value="APSK"/>
    <property type="match status" value="1"/>
</dbReference>
<accession>A0A1H3X8S2</accession>
<dbReference type="OrthoDB" id="9804504at2"/>
<dbReference type="InterPro" id="IPR002891">
    <property type="entry name" value="APS"/>
</dbReference>
<dbReference type="GO" id="GO:0010134">
    <property type="term" value="P:sulfate assimilation via adenylyl sulfate reduction"/>
    <property type="evidence" value="ECO:0007669"/>
    <property type="project" value="TreeGrafter"/>
</dbReference>
<dbReference type="Proteomes" id="UP000199041">
    <property type="component" value="Unassembled WGS sequence"/>
</dbReference>
<evidence type="ECO:0000256" key="3">
    <source>
        <dbReference type="ARBA" id="ARBA00022679"/>
    </source>
</evidence>
<dbReference type="GO" id="GO:0004781">
    <property type="term" value="F:sulfate adenylyltransferase (ATP) activity"/>
    <property type="evidence" value="ECO:0007669"/>
    <property type="project" value="TreeGrafter"/>
</dbReference>
<keyword evidence="4 6" id="KW-0547">Nucleotide-binding</keyword>
<protein>
    <recommendedName>
        <fullName evidence="2 6">Adenylyl-sulfate kinase</fullName>
        <ecNumber evidence="2 6">2.7.1.25</ecNumber>
    </recommendedName>
</protein>
<dbReference type="PANTHER" id="PTHR42700">
    <property type="entry name" value="SULFATE ADENYLYLTRANSFERASE"/>
    <property type="match status" value="1"/>
</dbReference>
<evidence type="ECO:0000256" key="2">
    <source>
        <dbReference type="ARBA" id="ARBA00012121"/>
    </source>
</evidence>